<feature type="compositionally biased region" description="Polar residues" evidence="16">
    <location>
        <begin position="253"/>
        <end position="263"/>
    </location>
</feature>
<evidence type="ECO:0000256" key="11">
    <source>
        <dbReference type="ARBA" id="ARBA00023002"/>
    </source>
</evidence>
<feature type="region of interest" description="Disordered" evidence="16">
    <location>
        <begin position="1539"/>
        <end position="1579"/>
    </location>
</feature>
<dbReference type="SUPFAM" id="SSF46774">
    <property type="entry name" value="ARID-like"/>
    <property type="match status" value="1"/>
</dbReference>
<organism evidence="21 22">
    <name type="scientific">Bemisia tabaci</name>
    <name type="common">Sweetpotato whitefly</name>
    <name type="synonym">Aleurodes tabaci</name>
    <dbReference type="NCBI Taxonomy" id="7038"/>
    <lineage>
        <taxon>Eukaryota</taxon>
        <taxon>Metazoa</taxon>
        <taxon>Ecdysozoa</taxon>
        <taxon>Arthropoda</taxon>
        <taxon>Hexapoda</taxon>
        <taxon>Insecta</taxon>
        <taxon>Pterygota</taxon>
        <taxon>Neoptera</taxon>
        <taxon>Paraneoptera</taxon>
        <taxon>Hemiptera</taxon>
        <taxon>Sternorrhyncha</taxon>
        <taxon>Aleyrodoidea</taxon>
        <taxon>Aleyrodidae</taxon>
        <taxon>Aleyrodinae</taxon>
        <taxon>Bemisia</taxon>
    </lineage>
</organism>
<comment type="catalytic activity">
    <reaction evidence="14">
        <text>N(6),N(6),N(6)-trimethyl-L-lysyl(4)-[histone H3] + 3 2-oxoglutarate + 3 O2 = L-lysyl(4)-[histone H3] + 3 formaldehyde + 3 succinate + 3 CO2</text>
        <dbReference type="Rhea" id="RHEA:60208"/>
        <dbReference type="Rhea" id="RHEA-COMP:15537"/>
        <dbReference type="Rhea" id="RHEA-COMP:15547"/>
        <dbReference type="ChEBI" id="CHEBI:15379"/>
        <dbReference type="ChEBI" id="CHEBI:16526"/>
        <dbReference type="ChEBI" id="CHEBI:16810"/>
        <dbReference type="ChEBI" id="CHEBI:16842"/>
        <dbReference type="ChEBI" id="CHEBI:29969"/>
        <dbReference type="ChEBI" id="CHEBI:30031"/>
        <dbReference type="ChEBI" id="CHEBI:61961"/>
        <dbReference type="EC" id="1.14.11.67"/>
    </reaction>
</comment>
<evidence type="ECO:0000256" key="8">
    <source>
        <dbReference type="ARBA" id="ARBA00022833"/>
    </source>
</evidence>
<dbReference type="Pfam" id="PF00628">
    <property type="entry name" value="PHD"/>
    <property type="match status" value="1"/>
</dbReference>
<gene>
    <name evidence="21" type="ORF">BEMITA_LOCUS11037</name>
</gene>
<evidence type="ECO:0000256" key="2">
    <source>
        <dbReference type="ARBA" id="ARBA00004123"/>
    </source>
</evidence>
<dbReference type="SMART" id="SM00558">
    <property type="entry name" value="JmjC"/>
    <property type="match status" value="1"/>
</dbReference>
<evidence type="ECO:0000256" key="9">
    <source>
        <dbReference type="ARBA" id="ARBA00022853"/>
    </source>
</evidence>
<evidence type="ECO:0000256" key="10">
    <source>
        <dbReference type="ARBA" id="ARBA00022964"/>
    </source>
</evidence>
<dbReference type="Pfam" id="PF08429">
    <property type="entry name" value="PLU-1"/>
    <property type="match status" value="1"/>
</dbReference>
<evidence type="ECO:0000259" key="19">
    <source>
        <dbReference type="PROSITE" id="PS51183"/>
    </source>
</evidence>
<evidence type="ECO:0000313" key="22">
    <source>
        <dbReference type="Proteomes" id="UP001152759"/>
    </source>
</evidence>
<dbReference type="Pfam" id="PF01388">
    <property type="entry name" value="ARID"/>
    <property type="match status" value="1"/>
</dbReference>
<keyword evidence="13" id="KW-0539">Nucleus</keyword>
<evidence type="ECO:0000313" key="21">
    <source>
        <dbReference type="EMBL" id="CAH0392525.1"/>
    </source>
</evidence>
<dbReference type="InterPro" id="IPR013083">
    <property type="entry name" value="Znf_RING/FYVE/PHD"/>
</dbReference>
<dbReference type="Gene3D" id="3.30.40.10">
    <property type="entry name" value="Zinc/RING finger domain, C3HC4 (zinc finger)"/>
    <property type="match status" value="3"/>
</dbReference>
<dbReference type="InterPro" id="IPR011011">
    <property type="entry name" value="Znf_FYVE_PHD"/>
</dbReference>
<dbReference type="GO" id="GO:0006355">
    <property type="term" value="P:regulation of DNA-templated transcription"/>
    <property type="evidence" value="ECO:0007669"/>
    <property type="project" value="TreeGrafter"/>
</dbReference>
<reference evidence="21" key="1">
    <citation type="submission" date="2021-12" db="EMBL/GenBank/DDBJ databases">
        <authorList>
            <person name="King R."/>
        </authorList>
    </citation>
    <scope>NUCLEOTIDE SEQUENCE</scope>
</reference>
<evidence type="ECO:0000256" key="15">
    <source>
        <dbReference type="PROSITE-ProRule" id="PRU00146"/>
    </source>
</evidence>
<evidence type="ECO:0000259" key="17">
    <source>
        <dbReference type="PROSITE" id="PS50016"/>
    </source>
</evidence>
<dbReference type="SMART" id="SM01014">
    <property type="entry name" value="ARID"/>
    <property type="match status" value="1"/>
</dbReference>
<feature type="compositionally biased region" description="Polar residues" evidence="16">
    <location>
        <begin position="1547"/>
        <end position="1573"/>
    </location>
</feature>
<feature type="region of interest" description="Disordered" evidence="16">
    <location>
        <begin position="442"/>
        <end position="516"/>
    </location>
</feature>
<evidence type="ECO:0000256" key="4">
    <source>
        <dbReference type="ARBA" id="ARBA00012902"/>
    </source>
</evidence>
<dbReference type="PROSITE" id="PS51011">
    <property type="entry name" value="ARID"/>
    <property type="match status" value="1"/>
</dbReference>
<evidence type="ECO:0000256" key="1">
    <source>
        <dbReference type="ARBA" id="ARBA00001954"/>
    </source>
</evidence>
<evidence type="ECO:0000256" key="14">
    <source>
        <dbReference type="ARBA" id="ARBA00048734"/>
    </source>
</evidence>
<dbReference type="PANTHER" id="PTHR10694:SF33">
    <property type="entry name" value="LYSINE-SPECIFIC DEMETHYLASE 5"/>
    <property type="match status" value="1"/>
</dbReference>
<dbReference type="Gene3D" id="2.60.120.650">
    <property type="entry name" value="Cupin"/>
    <property type="match status" value="2"/>
</dbReference>
<dbReference type="CDD" id="cd15610">
    <property type="entry name" value="PHD3_KDM5A_like"/>
    <property type="match status" value="1"/>
</dbReference>
<feature type="domain" description="JmjN" evidence="19">
    <location>
        <begin position="45"/>
        <end position="86"/>
    </location>
</feature>
<dbReference type="Pfam" id="PF02373">
    <property type="entry name" value="JmjC"/>
    <property type="match status" value="1"/>
</dbReference>
<dbReference type="PROSITE" id="PS51183">
    <property type="entry name" value="JMJN"/>
    <property type="match status" value="1"/>
</dbReference>
<sequence>MSLHSSDYSKQNFSSKKDDLDIHASDLKELGLKRRFPAFHPPPVVPTYEPTGEDFEDPLAYISSIREEAEKYGIVKIKPPSDWWPPFCVQPKSFKFTPRRQRLDELDATARVRSIFANKVAKFWAMHGRSLKTWNRYKVDMYTLYKVVESRNGYDAVTENDNWEAVATELGYINVEQAANYLKGFYRDNLEPFRKFTELKFSGVSQSYKWMPPVQKKQSIVKKLIQEEYAPDIRSDYRLSDIIKPANKNLEKQISSNTSLSNGDKTEDRLNQSFDDSDNESLASKARGRKRNLQDAKGDSSSDDAKIPQKNTRSSSESAIELRTRTSKRRHSKDDSSDTSSNDLNPNGAVKQEVISDDEAKDVIKSPEPVKRRKSLSDSESSSKDINLDTLKDLGLMSGKKKKSIISLNLNSTPEPRVLTRASKGRSDKRLAVMKMNAVLHKNALEHSENGETDSKKESDDGDISFRSDDDSPKKRDSTDHSSESSPNDSGKKKSSTQKELERLKFKGPGPKMLDLDESATVEPTEAKEGVLIYTCSNCYRTDMQELILTCQTCAVSTHIMCLAYPLPKMPEKSWFCPKCIAKELAATPDAYGFEDTRTAYTLQTFGSMAEDFKRHYFRKPFQFLSSKEIEREYWRILSCLEEPISVEYGADLQTHEHGSGFPTHKLLERVPEEKARKLLDKYTNSNWNLNNMPVLEGSVLKHISANISGMKVPWSYVGMCFSTFCWHNEDHWSYSINYLHWGDYKTWYGVPGSHADEFEAAIQEIAPELFHAQPDLLHQLVTIVNPNDLMERGVPIFRVDQGPGEFVITFPRAYHAGFNQGFNFAEAVNFAPADWITMGRDCISHYSSMRRTNVFSHDELTVKLALIANSLPPGVRAATFEDLKRMIESEKSYLEKVTKKGITKWVKVNHEALSDDHRLCAHCKTTVYLSAISCQCKLGCLRHINDLCNDCPVSKWTLRYQYSVDELFEIYSKLQTTIREFDSWKKTVVQGLKEKPPKYTLKTLITLKKEAIAKNYTFGDVYRLLSKTVSAARSKVKRIAQLREEIKAAKTNGTDEVQFKYDVDGLCELHEEIASVPCVIPEISIIDNMIAKGKSFRRVANATLKKNVSSLNPKLVQELICKGYEIGLNFEEMPKLKSLYEQCCWLDKYSEMMKNPQKMTLEAVESLLRECMKLMVAPEVELALAVLDKHYKNMLSWVNKVDKALKSKNNVEYLQDLWKEGKSVPGCAQTREQLKETLETAQEWLEKYNEAVTFLCLSILNLGSLHIPPIALAVRKLGKDCTVLSPFLEELIKLIDDAKDIPVNLEPLSTIKTKVAQTNMWKREMECAFLMQNSQFSLMDIFAPRNKESYVEFCQDTEPAEDVSYPFLFHNVLIQKDVSRDKIIEAYQHLQNEEIVMINKIREENKHKFLNNTSSTKFCFCHEPAKGVMKQCFLCLNWFHNKCITGSSRRKCTLPDEAITWQVDKDKYLCPCCKRSKRPDSDDALAKVTHLQNSGLRCLEAEILYCLLRRSYHWQQKASLLLDTPEIADIVDDISSNMDLRPDDGTATSKLTNDSSEPFNNTSTRSEHTYSAVSKKPVRKSLDHRGNMISDKMRQKLIDLILEGDLMEITAPEMDKLWRVYHETRTGEEEENRHVTPQSQQSDQPVAASRKSNNKVQSEQQASNIKKNTRTPKPSKKKNEAQPQQPKSKPRGRSAKLQNSTNTNEDNDEVDTDEEDECSAGADCCHPTDENINWVQCDGNCRQWFHMACMGVNPEEFENDVDFYCDKCHKERHGGSSSVNEKPGLDQFTATISSGTLEEIRQTRAKSRG</sequence>
<keyword evidence="9" id="KW-0156">Chromatin regulator</keyword>
<keyword evidence="6" id="KW-0677">Repeat</keyword>
<feature type="domain" description="JmjC" evidence="20">
    <location>
        <begin position="682"/>
        <end position="848"/>
    </location>
</feature>
<dbReference type="Pfam" id="PF02375">
    <property type="entry name" value="JmjN"/>
    <property type="match status" value="1"/>
</dbReference>
<dbReference type="InterPro" id="IPR001606">
    <property type="entry name" value="ARID_dom"/>
</dbReference>
<keyword evidence="12" id="KW-0408">Iron</keyword>
<feature type="compositionally biased region" description="Basic and acidic residues" evidence="16">
    <location>
        <begin position="292"/>
        <end position="307"/>
    </location>
</feature>
<dbReference type="PANTHER" id="PTHR10694">
    <property type="entry name" value="LYSINE-SPECIFIC DEMETHYLASE"/>
    <property type="match status" value="1"/>
</dbReference>
<dbReference type="GO" id="GO:0000785">
    <property type="term" value="C:chromatin"/>
    <property type="evidence" value="ECO:0007669"/>
    <property type="project" value="TreeGrafter"/>
</dbReference>
<dbReference type="InterPro" id="IPR004198">
    <property type="entry name" value="Znf_C5HC2"/>
</dbReference>
<dbReference type="EC" id="1.14.11.67" evidence="4"/>
<feature type="compositionally biased region" description="Basic and acidic residues" evidence="16">
    <location>
        <begin position="443"/>
        <end position="483"/>
    </location>
</feature>
<dbReference type="SMART" id="SM00545">
    <property type="entry name" value="JmjN"/>
    <property type="match status" value="1"/>
</dbReference>
<dbReference type="PROSITE" id="PS01359">
    <property type="entry name" value="ZF_PHD_1"/>
    <property type="match status" value="1"/>
</dbReference>
<evidence type="ECO:0000256" key="13">
    <source>
        <dbReference type="ARBA" id="ARBA00023242"/>
    </source>
</evidence>
<dbReference type="InterPro" id="IPR048615">
    <property type="entry name" value="KDM5_C-hel"/>
</dbReference>
<evidence type="ECO:0000256" key="12">
    <source>
        <dbReference type="ARBA" id="ARBA00023004"/>
    </source>
</evidence>
<keyword evidence="7 15" id="KW-0863">Zinc-finger</keyword>
<dbReference type="SUPFAM" id="SSF57903">
    <property type="entry name" value="FYVE/PHD zinc finger"/>
    <property type="match status" value="3"/>
</dbReference>
<keyword evidence="10" id="KW-0223">Dioxygenase</keyword>
<comment type="subcellular location">
    <subcellularLocation>
        <location evidence="2">Nucleus</location>
    </subcellularLocation>
</comment>
<evidence type="ECO:0000256" key="6">
    <source>
        <dbReference type="ARBA" id="ARBA00022737"/>
    </source>
</evidence>
<feature type="region of interest" description="Disordered" evidence="16">
    <location>
        <begin position="253"/>
        <end position="390"/>
    </location>
</feature>
<keyword evidence="8" id="KW-0862">Zinc</keyword>
<feature type="region of interest" description="Disordered" evidence="16">
    <location>
        <begin position="1774"/>
        <end position="1810"/>
    </location>
</feature>
<keyword evidence="11" id="KW-0560">Oxidoreductase</keyword>
<dbReference type="PROSITE" id="PS51184">
    <property type="entry name" value="JMJC"/>
    <property type="match status" value="1"/>
</dbReference>
<evidence type="ECO:0000256" key="7">
    <source>
        <dbReference type="ARBA" id="ARBA00022771"/>
    </source>
</evidence>
<feature type="compositionally biased region" description="Basic residues" evidence="16">
    <location>
        <begin position="1668"/>
        <end position="1677"/>
    </location>
</feature>
<dbReference type="GO" id="GO:0034647">
    <property type="term" value="F:histone H3K4me/H3K4me2/H3K4me3 demethylase activity"/>
    <property type="evidence" value="ECO:0007669"/>
    <property type="project" value="UniProtKB-EC"/>
</dbReference>
<dbReference type="PROSITE" id="PS50016">
    <property type="entry name" value="ZF_PHD_2"/>
    <property type="match status" value="1"/>
</dbReference>
<feature type="compositionally biased region" description="Basic and acidic residues" evidence="16">
    <location>
        <begin position="361"/>
        <end position="390"/>
    </location>
</feature>
<feature type="domain" description="PHD-type" evidence="17">
    <location>
        <begin position="533"/>
        <end position="583"/>
    </location>
</feature>
<dbReference type="GO" id="GO:0008270">
    <property type="term" value="F:zinc ion binding"/>
    <property type="evidence" value="ECO:0007669"/>
    <property type="project" value="UniProtKB-KW"/>
</dbReference>
<feature type="domain" description="ARID" evidence="18">
    <location>
        <begin position="110"/>
        <end position="198"/>
    </location>
</feature>
<protein>
    <recommendedName>
        <fullName evidence="4">[histone H3]-trimethyl-L-lysine(4) demethylase</fullName>
        <ecNumber evidence="4">1.14.11.67</ecNumber>
    </recommendedName>
</protein>
<dbReference type="InterPro" id="IPR003347">
    <property type="entry name" value="JmjC_dom"/>
</dbReference>
<evidence type="ECO:0000256" key="3">
    <source>
        <dbReference type="ARBA" id="ARBA00006801"/>
    </source>
</evidence>
<comment type="similarity">
    <text evidence="3">Belongs to the JARID1 histone demethylase family.</text>
</comment>
<evidence type="ECO:0000256" key="5">
    <source>
        <dbReference type="ARBA" id="ARBA00022723"/>
    </source>
</evidence>
<evidence type="ECO:0000256" key="16">
    <source>
        <dbReference type="SAM" id="MobiDB-lite"/>
    </source>
</evidence>
<proteinExistence type="inferred from homology"/>
<accession>A0A9P0AIW5</accession>
<feature type="compositionally biased region" description="Acidic residues" evidence="16">
    <location>
        <begin position="1706"/>
        <end position="1719"/>
    </location>
</feature>
<dbReference type="SMART" id="SM00501">
    <property type="entry name" value="BRIGHT"/>
    <property type="match status" value="1"/>
</dbReference>
<dbReference type="InterPro" id="IPR019787">
    <property type="entry name" value="Znf_PHD-finger"/>
</dbReference>
<dbReference type="Pfam" id="PF02928">
    <property type="entry name" value="zf-C5HC2"/>
    <property type="match status" value="1"/>
</dbReference>
<dbReference type="InterPro" id="IPR003349">
    <property type="entry name" value="JmjN"/>
</dbReference>
<dbReference type="InterPro" id="IPR001965">
    <property type="entry name" value="Znf_PHD"/>
</dbReference>
<feature type="compositionally biased region" description="Polar residues" evidence="16">
    <location>
        <begin position="1636"/>
        <end position="1667"/>
    </location>
</feature>
<dbReference type="Proteomes" id="UP001152759">
    <property type="component" value="Chromosome 6"/>
</dbReference>
<comment type="cofactor">
    <cofactor evidence="1">
        <name>Fe(2+)</name>
        <dbReference type="ChEBI" id="CHEBI:29033"/>
    </cofactor>
</comment>
<dbReference type="EMBL" id="OU963867">
    <property type="protein sequence ID" value="CAH0392525.1"/>
    <property type="molecule type" value="Genomic_DNA"/>
</dbReference>
<dbReference type="InterPro" id="IPR019786">
    <property type="entry name" value="Zinc_finger_PHD-type_CS"/>
</dbReference>
<dbReference type="Pfam" id="PF21323">
    <property type="entry name" value="KDM5_C-hel"/>
    <property type="match status" value="1"/>
</dbReference>
<dbReference type="CDD" id="cd16100">
    <property type="entry name" value="ARID"/>
    <property type="match status" value="1"/>
</dbReference>
<keyword evidence="5" id="KW-0479">Metal-binding</keyword>
<dbReference type="SMART" id="SM00249">
    <property type="entry name" value="PHD"/>
    <property type="match status" value="3"/>
</dbReference>
<dbReference type="GO" id="GO:0005634">
    <property type="term" value="C:nucleus"/>
    <property type="evidence" value="ECO:0007669"/>
    <property type="project" value="UniProtKB-SubCell"/>
</dbReference>
<feature type="compositionally biased region" description="Basic and acidic residues" evidence="16">
    <location>
        <begin position="1626"/>
        <end position="1635"/>
    </location>
</feature>
<feature type="compositionally biased region" description="Polar residues" evidence="16">
    <location>
        <begin position="309"/>
        <end position="318"/>
    </location>
</feature>
<dbReference type="GO" id="GO:0003677">
    <property type="term" value="F:DNA binding"/>
    <property type="evidence" value="ECO:0007669"/>
    <property type="project" value="InterPro"/>
</dbReference>
<evidence type="ECO:0000259" key="20">
    <source>
        <dbReference type="PROSITE" id="PS51184"/>
    </source>
</evidence>
<keyword evidence="22" id="KW-1185">Reference proteome</keyword>
<evidence type="ECO:0000259" key="18">
    <source>
        <dbReference type="PROSITE" id="PS51011"/>
    </source>
</evidence>
<dbReference type="InterPro" id="IPR013637">
    <property type="entry name" value="Lys_sp_deMease-like_dom"/>
</dbReference>
<dbReference type="InterPro" id="IPR036431">
    <property type="entry name" value="ARID_dom_sf"/>
</dbReference>
<name>A0A9P0AIW5_BEMTA</name>
<dbReference type="SUPFAM" id="SSF51197">
    <property type="entry name" value="Clavaminate synthase-like"/>
    <property type="match status" value="1"/>
</dbReference>
<feature type="region of interest" description="Disordered" evidence="16">
    <location>
        <begin position="1626"/>
        <end position="1720"/>
    </location>
</feature>